<comment type="subcellular location">
    <subcellularLocation>
        <location evidence="1">Membrane</location>
        <topology evidence="1">Multi-pass membrane protein</topology>
    </subcellularLocation>
</comment>
<keyword evidence="4 9" id="KW-0812">Transmembrane</keyword>
<dbReference type="InterPro" id="IPR045349">
    <property type="entry name" value="SLC41A1-3"/>
</dbReference>
<protein>
    <submittedName>
        <fullName evidence="11">Solute carrier family 41 member 1</fullName>
    </submittedName>
</protein>
<evidence type="ECO:0000256" key="6">
    <source>
        <dbReference type="ARBA" id="ARBA00022989"/>
    </source>
</evidence>
<evidence type="ECO:0000256" key="5">
    <source>
        <dbReference type="ARBA" id="ARBA00022842"/>
    </source>
</evidence>
<keyword evidence="3" id="KW-0813">Transport</keyword>
<evidence type="ECO:0000313" key="11">
    <source>
        <dbReference type="EMBL" id="KAI6656305.1"/>
    </source>
</evidence>
<reference evidence="11 12" key="1">
    <citation type="journal article" date="2023" name="BMC Biol.">
        <title>The compact genome of the sponge Oopsacas minuta (Hexactinellida) is lacking key metazoan core genes.</title>
        <authorList>
            <person name="Santini S."/>
            <person name="Schenkelaars Q."/>
            <person name="Jourda C."/>
            <person name="Duchesne M."/>
            <person name="Belahbib H."/>
            <person name="Rocher C."/>
            <person name="Selva M."/>
            <person name="Riesgo A."/>
            <person name="Vervoort M."/>
            <person name="Leys S.P."/>
            <person name="Kodjabachian L."/>
            <person name="Le Bivic A."/>
            <person name="Borchiellini C."/>
            <person name="Claverie J.M."/>
            <person name="Renard E."/>
        </authorList>
    </citation>
    <scope>NUCLEOTIDE SEQUENCE [LARGE SCALE GENOMIC DNA]</scope>
    <source>
        <strain evidence="11">SPO-2</strain>
    </source>
</reference>
<comment type="similarity">
    <text evidence="2">Belongs to the SLC41A transporter family.</text>
</comment>
<dbReference type="PANTHER" id="PTHR16228">
    <property type="entry name" value="DIVALENT CATION TRANSPORTER SOLUTE CARRIER FAMILY 41"/>
    <property type="match status" value="1"/>
</dbReference>
<dbReference type="Proteomes" id="UP001165289">
    <property type="component" value="Unassembled WGS sequence"/>
</dbReference>
<evidence type="ECO:0000256" key="3">
    <source>
        <dbReference type="ARBA" id="ARBA00022448"/>
    </source>
</evidence>
<dbReference type="InterPro" id="IPR006667">
    <property type="entry name" value="SLC41_membr_dom"/>
</dbReference>
<dbReference type="AlphaFoldDB" id="A0AAV7K6Q5"/>
<dbReference type="GO" id="GO:0005886">
    <property type="term" value="C:plasma membrane"/>
    <property type="evidence" value="ECO:0007669"/>
    <property type="project" value="TreeGrafter"/>
</dbReference>
<evidence type="ECO:0000256" key="7">
    <source>
        <dbReference type="ARBA" id="ARBA00023065"/>
    </source>
</evidence>
<dbReference type="PANTHER" id="PTHR16228:SF7">
    <property type="entry name" value="SLC41A_MGTE INTEGRAL MEMBRANE DOMAIN-CONTAINING PROTEIN"/>
    <property type="match status" value="1"/>
</dbReference>
<keyword evidence="7" id="KW-0406">Ion transport</keyword>
<name>A0AAV7K6Q5_9METZ</name>
<keyword evidence="8 9" id="KW-0472">Membrane</keyword>
<dbReference type="InterPro" id="IPR036739">
    <property type="entry name" value="SLC41_membr_dom_sf"/>
</dbReference>
<keyword evidence="12" id="KW-1185">Reference proteome</keyword>
<gene>
    <name evidence="11" type="ORF">LOD99_1105</name>
</gene>
<proteinExistence type="inferred from homology"/>
<keyword evidence="5" id="KW-0460">Magnesium</keyword>
<feature type="transmembrane region" description="Helical" evidence="9">
    <location>
        <begin position="22"/>
        <end position="46"/>
    </location>
</feature>
<evidence type="ECO:0000256" key="4">
    <source>
        <dbReference type="ARBA" id="ARBA00022692"/>
    </source>
</evidence>
<organism evidence="11 12">
    <name type="scientific">Oopsacas minuta</name>
    <dbReference type="NCBI Taxonomy" id="111878"/>
    <lineage>
        <taxon>Eukaryota</taxon>
        <taxon>Metazoa</taxon>
        <taxon>Porifera</taxon>
        <taxon>Hexactinellida</taxon>
        <taxon>Hexasterophora</taxon>
        <taxon>Lyssacinosida</taxon>
        <taxon>Leucopsacidae</taxon>
        <taxon>Oopsacas</taxon>
    </lineage>
</organism>
<dbReference type="SUPFAM" id="SSF161093">
    <property type="entry name" value="MgtE membrane domain-like"/>
    <property type="match status" value="1"/>
</dbReference>
<feature type="domain" description="SLC41A/MgtE integral membrane" evidence="10">
    <location>
        <begin position="2"/>
        <end position="40"/>
    </location>
</feature>
<dbReference type="Gene3D" id="1.10.357.20">
    <property type="entry name" value="SLC41 divalent cation transporters, integral membrane domain"/>
    <property type="match status" value="1"/>
</dbReference>
<evidence type="ECO:0000256" key="2">
    <source>
        <dbReference type="ARBA" id="ARBA00009749"/>
    </source>
</evidence>
<accession>A0AAV7K6Q5</accession>
<evidence type="ECO:0000313" key="12">
    <source>
        <dbReference type="Proteomes" id="UP001165289"/>
    </source>
</evidence>
<dbReference type="EMBL" id="JAKMXF010000144">
    <property type="protein sequence ID" value="KAI6656305.1"/>
    <property type="molecule type" value="Genomic_DNA"/>
</dbReference>
<evidence type="ECO:0000256" key="8">
    <source>
        <dbReference type="ARBA" id="ARBA00023136"/>
    </source>
</evidence>
<evidence type="ECO:0000256" key="9">
    <source>
        <dbReference type="SAM" id="Phobius"/>
    </source>
</evidence>
<keyword evidence="6 9" id="KW-1133">Transmembrane helix</keyword>
<sequence>MVAANWIVHFLWSWGSDPNNGAIPYLTALGDLLGTGILSLAFVILWHIGDKDQDVAEYRSTINYLFPLLPFSPSPLAPSPLFPFSPSPLLPFPPHHLISSSYPYYCHL</sequence>
<evidence type="ECO:0000256" key="1">
    <source>
        <dbReference type="ARBA" id="ARBA00004141"/>
    </source>
</evidence>
<evidence type="ECO:0000259" key="10">
    <source>
        <dbReference type="Pfam" id="PF01769"/>
    </source>
</evidence>
<comment type="caution">
    <text evidence="11">The sequence shown here is derived from an EMBL/GenBank/DDBJ whole genome shotgun (WGS) entry which is preliminary data.</text>
</comment>
<dbReference type="GO" id="GO:0008324">
    <property type="term" value="F:monoatomic cation transmembrane transporter activity"/>
    <property type="evidence" value="ECO:0007669"/>
    <property type="project" value="InterPro"/>
</dbReference>
<dbReference type="Pfam" id="PF01769">
    <property type="entry name" value="MgtE"/>
    <property type="match status" value="1"/>
</dbReference>